<organism evidence="2 3">
    <name type="scientific">Actinomadura gamaensis</name>
    <dbReference type="NCBI Taxonomy" id="1763541"/>
    <lineage>
        <taxon>Bacteria</taxon>
        <taxon>Bacillati</taxon>
        <taxon>Actinomycetota</taxon>
        <taxon>Actinomycetes</taxon>
        <taxon>Streptosporangiales</taxon>
        <taxon>Thermomonosporaceae</taxon>
        <taxon>Actinomadura</taxon>
    </lineage>
</organism>
<reference evidence="3" key="1">
    <citation type="journal article" date="2019" name="Int. J. Syst. Evol. Microbiol.">
        <title>The Global Catalogue of Microorganisms (GCM) 10K type strain sequencing project: providing services to taxonomists for standard genome sequencing and annotation.</title>
        <authorList>
            <consortium name="The Broad Institute Genomics Platform"/>
            <consortium name="The Broad Institute Genome Sequencing Center for Infectious Disease"/>
            <person name="Wu L."/>
            <person name="Ma J."/>
        </authorList>
    </citation>
    <scope>NUCLEOTIDE SEQUENCE [LARGE SCALE GENOMIC DNA]</scope>
    <source>
        <strain evidence="3">KLKA75</strain>
    </source>
</reference>
<accession>A0ABV9TP03</accession>
<dbReference type="EMBL" id="JBHSIT010000001">
    <property type="protein sequence ID" value="MFC4905825.1"/>
    <property type="molecule type" value="Genomic_DNA"/>
</dbReference>
<evidence type="ECO:0000313" key="2">
    <source>
        <dbReference type="EMBL" id="MFC4905825.1"/>
    </source>
</evidence>
<name>A0ABV9TP03_9ACTN</name>
<dbReference type="RefSeq" id="WP_378251564.1">
    <property type="nucleotide sequence ID" value="NZ_JBHSIT010000001.1"/>
</dbReference>
<gene>
    <name evidence="2" type="ORF">ACFPCY_00700</name>
</gene>
<dbReference type="SUPFAM" id="SSF47413">
    <property type="entry name" value="lambda repressor-like DNA-binding domains"/>
    <property type="match status" value="1"/>
</dbReference>
<comment type="caution">
    <text evidence="2">The sequence shown here is derived from an EMBL/GenBank/DDBJ whole genome shotgun (WGS) entry which is preliminary data.</text>
</comment>
<dbReference type="Pfam" id="PF19054">
    <property type="entry name" value="DUF5753"/>
    <property type="match status" value="1"/>
</dbReference>
<dbReference type="Proteomes" id="UP001595872">
    <property type="component" value="Unassembled WGS sequence"/>
</dbReference>
<evidence type="ECO:0000313" key="3">
    <source>
        <dbReference type="Proteomes" id="UP001595872"/>
    </source>
</evidence>
<dbReference type="Pfam" id="PF13560">
    <property type="entry name" value="HTH_31"/>
    <property type="match status" value="1"/>
</dbReference>
<proteinExistence type="predicted"/>
<feature type="domain" description="DUF5753" evidence="1">
    <location>
        <begin position="102"/>
        <end position="280"/>
    </location>
</feature>
<protein>
    <submittedName>
        <fullName evidence="2">Helix-turn-helix domain-containing protein</fullName>
    </submittedName>
</protein>
<keyword evidence="3" id="KW-1185">Reference proteome</keyword>
<evidence type="ECO:0000259" key="1">
    <source>
        <dbReference type="Pfam" id="PF19054"/>
    </source>
</evidence>
<sequence>MTTRQSPTLRRRRLSALLRHYRSQHFPTIAEVEKRLGWPNAKLSKMERGDWLRPNLRDMADLLDLYRVTDARQREEVLILAKQGRERGWWHPYREMLAQQYTTYIGLEAEAGGLLWYEPWMIHGLLQTAEYARHVIRSGPGEITDDEIDQRVTVRMERQKLLTGSDPLRLWAILDEAGLHRMTGGADVMRAQLEHLVELARDLPKLTIQVLPFSAGAHPGTSAFTVLEFREPLDLDAVYVENVAGELLIEDPKDVGPFKRAFQHLQGSALSERDSLALIAATAAAL</sequence>
<dbReference type="InterPro" id="IPR010982">
    <property type="entry name" value="Lambda_DNA-bd_dom_sf"/>
</dbReference>
<dbReference type="InterPro" id="IPR043917">
    <property type="entry name" value="DUF5753"/>
</dbReference>